<keyword evidence="4 7" id="KW-0472">Membrane</keyword>
<feature type="transmembrane region" description="Helical" evidence="7">
    <location>
        <begin position="156"/>
        <end position="185"/>
    </location>
</feature>
<protein>
    <recommendedName>
        <fullName evidence="8">Rhodopsin domain-containing protein</fullName>
    </recommendedName>
</protein>
<evidence type="ECO:0000313" key="10">
    <source>
        <dbReference type="Proteomes" id="UP000664203"/>
    </source>
</evidence>
<feature type="region of interest" description="Disordered" evidence="6">
    <location>
        <begin position="314"/>
        <end position="393"/>
    </location>
</feature>
<organism evidence="9 10">
    <name type="scientific">Alectoria fallacina</name>
    <dbReference type="NCBI Taxonomy" id="1903189"/>
    <lineage>
        <taxon>Eukaryota</taxon>
        <taxon>Fungi</taxon>
        <taxon>Dikarya</taxon>
        <taxon>Ascomycota</taxon>
        <taxon>Pezizomycotina</taxon>
        <taxon>Lecanoromycetes</taxon>
        <taxon>OSLEUM clade</taxon>
        <taxon>Lecanoromycetidae</taxon>
        <taxon>Lecanorales</taxon>
        <taxon>Lecanorineae</taxon>
        <taxon>Parmeliaceae</taxon>
        <taxon>Alectoria</taxon>
    </lineage>
</organism>
<proteinExistence type="inferred from homology"/>
<evidence type="ECO:0000256" key="6">
    <source>
        <dbReference type="SAM" id="MobiDB-lite"/>
    </source>
</evidence>
<feature type="domain" description="Rhodopsin" evidence="8">
    <location>
        <begin position="44"/>
        <end position="303"/>
    </location>
</feature>
<keyword evidence="10" id="KW-1185">Reference proteome</keyword>
<name>A0A8H3I1H1_9LECA</name>
<evidence type="ECO:0000256" key="1">
    <source>
        <dbReference type="ARBA" id="ARBA00004141"/>
    </source>
</evidence>
<evidence type="ECO:0000256" key="7">
    <source>
        <dbReference type="SAM" id="Phobius"/>
    </source>
</evidence>
<feature type="compositionally biased region" description="Acidic residues" evidence="6">
    <location>
        <begin position="375"/>
        <end position="388"/>
    </location>
</feature>
<evidence type="ECO:0000256" key="4">
    <source>
        <dbReference type="ARBA" id="ARBA00023136"/>
    </source>
</evidence>
<evidence type="ECO:0000256" key="3">
    <source>
        <dbReference type="ARBA" id="ARBA00022989"/>
    </source>
</evidence>
<comment type="subcellular location">
    <subcellularLocation>
        <location evidence="1">Membrane</location>
        <topology evidence="1">Multi-pass membrane protein</topology>
    </subcellularLocation>
</comment>
<feature type="transmembrane region" description="Helical" evidence="7">
    <location>
        <begin position="60"/>
        <end position="80"/>
    </location>
</feature>
<dbReference type="InterPro" id="IPR049326">
    <property type="entry name" value="Rhodopsin_dom_fungi"/>
</dbReference>
<feature type="transmembrane region" description="Helical" evidence="7">
    <location>
        <begin position="27"/>
        <end position="48"/>
    </location>
</feature>
<sequence>MDAGTGAIAAPNPKTDPTLFENRDGEILGSSITLFLLPTLAVTLRLLSRWMSRAGFWWDDATVILAMLFAWGPCIIMILSEKKPLLPIRYLWLTPAGSHHAMGHHLLSLLPVDLYSYFKYNYAFEFTYALAMASVKYSIILFQYRIFPIVQFRRILMYCGIFVIAFTVSIIIVFIWQCTPISAFWTTLAGNLPGTHPGRCIKVELFLIIIGSINAATDFALLVLPIPILWHLKTGTPQKLLLTFIFIMGMTVCAVSIIRLVVISQFHGTDITYAYVSGSIWTAAEPSIAVVSACIPSLRPLFVRVVWGGTHRPKTPLPERYPTSSWRGGTKSHQDRSFNRLQDNSLPNIHSGNGSAWNHQTDVYGGKRGKRRGEVEEEEIDLGGDEETGSPTPINRIRAQTTVVMTISERVDWQDDLF</sequence>
<evidence type="ECO:0000256" key="5">
    <source>
        <dbReference type="ARBA" id="ARBA00038359"/>
    </source>
</evidence>
<comment type="similarity">
    <text evidence="5">Belongs to the SAT4 family.</text>
</comment>
<dbReference type="InterPro" id="IPR052337">
    <property type="entry name" value="SAT4-like"/>
</dbReference>
<keyword evidence="3 7" id="KW-1133">Transmembrane helix</keyword>
<feature type="transmembrane region" description="Helical" evidence="7">
    <location>
        <begin position="126"/>
        <end position="144"/>
    </location>
</feature>
<dbReference type="OrthoDB" id="10017208at2759"/>
<gene>
    <name evidence="9" type="ORF">ALECFALPRED_007311</name>
</gene>
<feature type="transmembrane region" description="Helical" evidence="7">
    <location>
        <begin position="240"/>
        <end position="262"/>
    </location>
</feature>
<dbReference type="PANTHER" id="PTHR33048:SF47">
    <property type="entry name" value="INTEGRAL MEMBRANE PROTEIN-RELATED"/>
    <property type="match status" value="1"/>
</dbReference>
<feature type="compositionally biased region" description="Polar residues" evidence="6">
    <location>
        <begin position="339"/>
        <end position="361"/>
    </location>
</feature>
<dbReference type="EMBL" id="CAJPDR010000048">
    <property type="protein sequence ID" value="CAF9911392.1"/>
    <property type="molecule type" value="Genomic_DNA"/>
</dbReference>
<dbReference type="AlphaFoldDB" id="A0A8H3I1H1"/>
<dbReference type="PANTHER" id="PTHR33048">
    <property type="entry name" value="PTH11-LIKE INTEGRAL MEMBRANE PROTEIN (AFU_ORTHOLOGUE AFUA_5G11245)"/>
    <property type="match status" value="1"/>
</dbReference>
<evidence type="ECO:0000259" key="8">
    <source>
        <dbReference type="Pfam" id="PF20684"/>
    </source>
</evidence>
<reference evidence="9" key="1">
    <citation type="submission" date="2021-03" db="EMBL/GenBank/DDBJ databases">
        <authorList>
            <person name="Tagirdzhanova G."/>
        </authorList>
    </citation>
    <scope>NUCLEOTIDE SEQUENCE</scope>
</reference>
<feature type="transmembrane region" description="Helical" evidence="7">
    <location>
        <begin position="205"/>
        <end position="228"/>
    </location>
</feature>
<keyword evidence="2 7" id="KW-0812">Transmembrane</keyword>
<accession>A0A8H3I1H1</accession>
<comment type="caution">
    <text evidence="9">The sequence shown here is derived from an EMBL/GenBank/DDBJ whole genome shotgun (WGS) entry which is preliminary data.</text>
</comment>
<dbReference type="GO" id="GO:0016020">
    <property type="term" value="C:membrane"/>
    <property type="evidence" value="ECO:0007669"/>
    <property type="project" value="UniProtKB-SubCell"/>
</dbReference>
<dbReference type="Proteomes" id="UP000664203">
    <property type="component" value="Unassembled WGS sequence"/>
</dbReference>
<evidence type="ECO:0000256" key="2">
    <source>
        <dbReference type="ARBA" id="ARBA00022692"/>
    </source>
</evidence>
<evidence type="ECO:0000313" key="9">
    <source>
        <dbReference type="EMBL" id="CAF9911392.1"/>
    </source>
</evidence>
<dbReference type="Pfam" id="PF20684">
    <property type="entry name" value="Fung_rhodopsin"/>
    <property type="match status" value="1"/>
</dbReference>